<gene>
    <name evidence="1" type="ORF">CLV67_14341</name>
</gene>
<sequence length="63" mass="6637">MTPDGKQPESMRTITLTTAAATLVRSLVALTSGDPGQVAESLQALTTLAKDAPGLPMRGEWPW</sequence>
<proteinExistence type="predicted"/>
<dbReference type="RefSeq" id="WP_106331026.1">
    <property type="nucleotide sequence ID" value="NZ_BOMO01000185.1"/>
</dbReference>
<name>A0A2T0JGW1_9ACTN</name>
<organism evidence="1 2">
    <name type="scientific">Actinoplanes italicus</name>
    <dbReference type="NCBI Taxonomy" id="113567"/>
    <lineage>
        <taxon>Bacteria</taxon>
        <taxon>Bacillati</taxon>
        <taxon>Actinomycetota</taxon>
        <taxon>Actinomycetes</taxon>
        <taxon>Micromonosporales</taxon>
        <taxon>Micromonosporaceae</taxon>
        <taxon>Actinoplanes</taxon>
    </lineage>
</organism>
<evidence type="ECO:0000313" key="2">
    <source>
        <dbReference type="Proteomes" id="UP000239415"/>
    </source>
</evidence>
<dbReference type="Proteomes" id="UP000239415">
    <property type="component" value="Unassembled WGS sequence"/>
</dbReference>
<dbReference type="EMBL" id="PVMZ01000043">
    <property type="protein sequence ID" value="PRX06662.1"/>
    <property type="molecule type" value="Genomic_DNA"/>
</dbReference>
<comment type="caution">
    <text evidence="1">The sequence shown here is derived from an EMBL/GenBank/DDBJ whole genome shotgun (WGS) entry which is preliminary data.</text>
</comment>
<reference evidence="1 2" key="1">
    <citation type="submission" date="2018-03" db="EMBL/GenBank/DDBJ databases">
        <title>Genomic Encyclopedia of Archaeal and Bacterial Type Strains, Phase II (KMG-II): from individual species to whole genera.</title>
        <authorList>
            <person name="Goeker M."/>
        </authorList>
    </citation>
    <scope>NUCLEOTIDE SEQUENCE [LARGE SCALE GENOMIC DNA]</scope>
    <source>
        <strain evidence="1 2">DSM 43146</strain>
    </source>
</reference>
<evidence type="ECO:0000313" key="1">
    <source>
        <dbReference type="EMBL" id="PRX06662.1"/>
    </source>
</evidence>
<protein>
    <submittedName>
        <fullName evidence="1">Uncharacterized protein</fullName>
    </submittedName>
</protein>
<keyword evidence="2" id="KW-1185">Reference proteome</keyword>
<dbReference type="AlphaFoldDB" id="A0A2T0JGW1"/>
<accession>A0A2T0JGW1</accession>